<dbReference type="GO" id="GO:0004252">
    <property type="term" value="F:serine-type endopeptidase activity"/>
    <property type="evidence" value="ECO:0007669"/>
    <property type="project" value="InterPro"/>
</dbReference>
<dbReference type="PRINTS" id="PR00834">
    <property type="entry name" value="PROTEASES2C"/>
</dbReference>
<name>I8AJX3_9BACL</name>
<evidence type="ECO:0000313" key="8">
    <source>
        <dbReference type="Proteomes" id="UP000004080"/>
    </source>
</evidence>
<dbReference type="PANTHER" id="PTHR43343">
    <property type="entry name" value="PEPTIDASE S12"/>
    <property type="match status" value="1"/>
</dbReference>
<dbReference type="InterPro" id="IPR043504">
    <property type="entry name" value="Peptidase_S1_PA_chymotrypsin"/>
</dbReference>
<dbReference type="Proteomes" id="UP000004080">
    <property type="component" value="Unassembled WGS sequence"/>
</dbReference>
<sequence length="403" mass="42547">MGFYDDHDNNESRPRRGRSRGGFLLTGIIGAVIGGLIVLLCIPALGGVGLLPKTYTPTNEYSGKEEDGLKKSVDVNVTTKVTDAVKKARDSVVEVLNIQGGNFWDQNKQQPAGSGSGVIYKKAGGKAYVVTNYHVVKDASRLEITLSNGSKLKGTLRGGDPVMDLAVVEVDGSKVQKVAEFGSSSSLKPGEPAIAIGNPLGSFPGSVTEGVISAADRTMPVDSDKDGNPDWQAEVIQTDAAINPGNSGGALLNIAGQVIGINSSKIAESAVEGIGFAIPVDIARPIINDLEKYGKVNRPFLGIGPIPLSQISSYHRDSTLKLPSSVKDGVVVMNVEPLSPADRAGLKELDVITAFDGQAIKSPLDLRKYLYTKAKVGQKIKVTYYHKGDKKTTEVTLSSNKSS</sequence>
<dbReference type="GO" id="GO:0006508">
    <property type="term" value="P:proteolysis"/>
    <property type="evidence" value="ECO:0007669"/>
    <property type="project" value="UniProtKB-KW"/>
</dbReference>
<comment type="caution">
    <text evidence="7">The sequence shown here is derived from an EMBL/GenBank/DDBJ whole genome shotgun (WGS) entry which is preliminary data.</text>
</comment>
<accession>I8AJX3</accession>
<keyword evidence="5" id="KW-1133">Transmembrane helix</keyword>
<reference evidence="7 8" key="1">
    <citation type="journal article" date="2012" name="J. Bacteriol.">
        <title>Genome of Bacillus macauensis ZFHKF-1, a Long-Chain-Forming Bacterium.</title>
        <authorList>
            <person name="Cai L."/>
            <person name="Zhang T."/>
        </authorList>
    </citation>
    <scope>NUCLEOTIDE SEQUENCE [LARGE SCALE GENOMIC DNA]</scope>
    <source>
        <strain evidence="7 8">ZFHKF-1</strain>
    </source>
</reference>
<keyword evidence="4" id="KW-0720">Serine protease</keyword>
<dbReference type="Pfam" id="PF13365">
    <property type="entry name" value="Trypsin_2"/>
    <property type="match status" value="1"/>
</dbReference>
<evidence type="ECO:0000256" key="3">
    <source>
        <dbReference type="ARBA" id="ARBA00022801"/>
    </source>
</evidence>
<dbReference type="PANTHER" id="PTHR43343:SF3">
    <property type="entry name" value="PROTEASE DO-LIKE 8, CHLOROPLASTIC"/>
    <property type="match status" value="1"/>
</dbReference>
<evidence type="ECO:0000256" key="1">
    <source>
        <dbReference type="ARBA" id="ARBA00010541"/>
    </source>
</evidence>
<dbReference type="SUPFAM" id="SSF50494">
    <property type="entry name" value="Trypsin-like serine proteases"/>
    <property type="match status" value="1"/>
</dbReference>
<evidence type="ECO:0000256" key="4">
    <source>
        <dbReference type="ARBA" id="ARBA00022825"/>
    </source>
</evidence>
<feature type="domain" description="PDZ" evidence="6">
    <location>
        <begin position="299"/>
        <end position="388"/>
    </location>
</feature>
<dbReference type="RefSeq" id="WP_007201546.1">
    <property type="nucleotide sequence ID" value="NZ_AKKV01000023.1"/>
</dbReference>
<dbReference type="InterPro" id="IPR036034">
    <property type="entry name" value="PDZ_sf"/>
</dbReference>
<dbReference type="Gene3D" id="2.40.10.10">
    <property type="entry name" value="Trypsin-like serine proteases"/>
    <property type="match status" value="2"/>
</dbReference>
<comment type="similarity">
    <text evidence="1">Belongs to the peptidase S1C family.</text>
</comment>
<evidence type="ECO:0000313" key="7">
    <source>
        <dbReference type="EMBL" id="EIT86097.1"/>
    </source>
</evidence>
<dbReference type="OrthoDB" id="9758917at2"/>
<dbReference type="STRING" id="1196324.A374_07246"/>
<evidence type="ECO:0000259" key="6">
    <source>
        <dbReference type="SMART" id="SM00228"/>
    </source>
</evidence>
<dbReference type="eggNOG" id="COG0265">
    <property type="taxonomic scope" value="Bacteria"/>
</dbReference>
<dbReference type="PATRIC" id="fig|1196324.3.peg.1483"/>
<dbReference type="Gene3D" id="2.30.42.10">
    <property type="match status" value="1"/>
</dbReference>
<dbReference type="InterPro" id="IPR009003">
    <property type="entry name" value="Peptidase_S1_PA"/>
</dbReference>
<dbReference type="InterPro" id="IPR001940">
    <property type="entry name" value="Peptidase_S1C"/>
</dbReference>
<gene>
    <name evidence="7" type="ORF">A374_07246</name>
</gene>
<dbReference type="SMART" id="SM00228">
    <property type="entry name" value="PDZ"/>
    <property type="match status" value="1"/>
</dbReference>
<dbReference type="EMBL" id="AKKV01000023">
    <property type="protein sequence ID" value="EIT86097.1"/>
    <property type="molecule type" value="Genomic_DNA"/>
</dbReference>
<keyword evidence="8" id="KW-1185">Reference proteome</keyword>
<feature type="transmembrane region" description="Helical" evidence="5">
    <location>
        <begin position="21"/>
        <end position="45"/>
    </location>
</feature>
<keyword evidence="2" id="KW-0645">Protease</keyword>
<keyword evidence="5" id="KW-0472">Membrane</keyword>
<keyword evidence="3" id="KW-0378">Hydrolase</keyword>
<keyword evidence="5" id="KW-0812">Transmembrane</keyword>
<evidence type="ECO:0000256" key="2">
    <source>
        <dbReference type="ARBA" id="ARBA00022670"/>
    </source>
</evidence>
<evidence type="ECO:0000256" key="5">
    <source>
        <dbReference type="SAM" id="Phobius"/>
    </source>
</evidence>
<dbReference type="AlphaFoldDB" id="I8AJX3"/>
<dbReference type="SUPFAM" id="SSF50156">
    <property type="entry name" value="PDZ domain-like"/>
    <property type="match status" value="1"/>
</dbReference>
<dbReference type="InterPro" id="IPR051201">
    <property type="entry name" value="Chloro_Bact_Ser_Proteases"/>
</dbReference>
<dbReference type="Pfam" id="PF13180">
    <property type="entry name" value="PDZ_2"/>
    <property type="match status" value="1"/>
</dbReference>
<dbReference type="InterPro" id="IPR001478">
    <property type="entry name" value="PDZ"/>
</dbReference>
<protein>
    <submittedName>
        <fullName evidence="7">HtrA2 peptidase</fullName>
    </submittedName>
</protein>
<organism evidence="7 8">
    <name type="scientific">Fictibacillus macauensis ZFHKF-1</name>
    <dbReference type="NCBI Taxonomy" id="1196324"/>
    <lineage>
        <taxon>Bacteria</taxon>
        <taxon>Bacillati</taxon>
        <taxon>Bacillota</taxon>
        <taxon>Bacilli</taxon>
        <taxon>Bacillales</taxon>
        <taxon>Fictibacillaceae</taxon>
        <taxon>Fictibacillus</taxon>
    </lineage>
</organism>
<proteinExistence type="inferred from homology"/>